<dbReference type="KEGG" id="ssam:E3D00_07210"/>
<keyword evidence="1" id="KW-0812">Transmembrane</keyword>
<organism evidence="2 3">
    <name type="scientific">Swingsia samuiensis</name>
    <dbReference type="NCBI Taxonomy" id="1293412"/>
    <lineage>
        <taxon>Bacteria</taxon>
        <taxon>Pseudomonadati</taxon>
        <taxon>Pseudomonadota</taxon>
        <taxon>Alphaproteobacteria</taxon>
        <taxon>Acetobacterales</taxon>
        <taxon>Acetobacteraceae</taxon>
        <taxon>Swingsia</taxon>
    </lineage>
</organism>
<reference evidence="2 3" key="1">
    <citation type="submission" date="2019-03" db="EMBL/GenBank/DDBJ databases">
        <title>The complete genome sequence of Swingsia samuiensis NBRC107927(T).</title>
        <authorList>
            <person name="Chua K.-O."/>
            <person name="Chan K.-G."/>
            <person name="See-Too W.-S."/>
        </authorList>
    </citation>
    <scope>NUCLEOTIDE SEQUENCE [LARGE SCALE GENOMIC DNA]</scope>
    <source>
        <strain evidence="2 3">AH83</strain>
    </source>
</reference>
<accession>A0A4Y6UIJ9</accession>
<gene>
    <name evidence="2" type="ORF">E3D00_07210</name>
</gene>
<dbReference type="Proteomes" id="UP000316313">
    <property type="component" value="Chromosome"/>
</dbReference>
<protein>
    <submittedName>
        <fullName evidence="2">Uncharacterized protein</fullName>
    </submittedName>
</protein>
<keyword evidence="1" id="KW-1133">Transmembrane helix</keyword>
<proteinExistence type="predicted"/>
<feature type="transmembrane region" description="Helical" evidence="1">
    <location>
        <begin position="56"/>
        <end position="78"/>
    </location>
</feature>
<sequence length="140" mass="16370">MKNIVIFKEPREKYLLVVPVGILLFIICIFFEYVFVIKELWKFNGVNQLIKIDDDLFKGLVAGWVLIGVIFSRFVAMIRNNKKSQRIEAVILFSSLLSIPVAILFSHPLLLLWGHFHHYSLDHYEAAHRGGWYFFKLDGD</sequence>
<evidence type="ECO:0000256" key="1">
    <source>
        <dbReference type="SAM" id="Phobius"/>
    </source>
</evidence>
<dbReference type="EMBL" id="CP038141">
    <property type="protein sequence ID" value="QDH17372.1"/>
    <property type="molecule type" value="Genomic_DNA"/>
</dbReference>
<dbReference type="OrthoDB" id="7288743at2"/>
<keyword evidence="1" id="KW-0472">Membrane</keyword>
<keyword evidence="3" id="KW-1185">Reference proteome</keyword>
<feature type="transmembrane region" description="Helical" evidence="1">
    <location>
        <begin position="14"/>
        <end position="36"/>
    </location>
</feature>
<dbReference type="RefSeq" id="WP_141461260.1">
    <property type="nucleotide sequence ID" value="NZ_CP038141.1"/>
</dbReference>
<name>A0A4Y6UIJ9_9PROT</name>
<feature type="transmembrane region" description="Helical" evidence="1">
    <location>
        <begin position="90"/>
        <end position="113"/>
    </location>
</feature>
<evidence type="ECO:0000313" key="2">
    <source>
        <dbReference type="EMBL" id="QDH17372.1"/>
    </source>
</evidence>
<evidence type="ECO:0000313" key="3">
    <source>
        <dbReference type="Proteomes" id="UP000316313"/>
    </source>
</evidence>
<dbReference type="AlphaFoldDB" id="A0A4Y6UIJ9"/>